<evidence type="ECO:0000259" key="2">
    <source>
        <dbReference type="Pfam" id="PF14326"/>
    </source>
</evidence>
<accession>A0A5K8AKD8</accession>
<feature type="region of interest" description="Disordered" evidence="1">
    <location>
        <begin position="251"/>
        <end position="270"/>
    </location>
</feature>
<sequence>MNFYRFFLRRSDLPNYPLDAIVFPILVCLFIFHGCSTPYTPPRSDSQETAWTGESKHLERVIAKLTKELVRQGDLAGKAILIDPHYLYDAQNGPTLRFSVQLRERLVTYMSDQGVRVLLPGADEDDALILQGTWQKFGRDLNLNLRVMNLTDHGPETVASTSGKVLLSDIDPAALTPDLEDWSRYLVRELEKGITSRRTLHIRDFTVGGDKRDYRDLGVYCAEWLRPELSKSDMFEPLDQQTALRGVPDMELRSRGFQEDRSDKKNGDEKTSLTADLLNADAELKGKLYFNPRSLEFHIRVTDRQGRQITAANAEIPKTIFPGNVLSPARESAPVIPSDTVTSGLQVELTTTKGESRPYYRKGEKVRFILRLNRAGYVYLFDLDPDGNAVLLYPVDRQGRLKRDRECGSALMPNRPILIPEDGCSNPIVVKKPPYGKETIWAVASEHPLNIPDYLSGAWSTAEGLMKNIRSQGNAGGGGYGEAQVEVMTGP</sequence>
<reference evidence="3 4" key="1">
    <citation type="submission" date="2019-11" db="EMBL/GenBank/DDBJ databases">
        <title>Comparative genomics of hydrocarbon-degrading Desulfosarcina strains.</title>
        <authorList>
            <person name="Watanabe M."/>
            <person name="Kojima H."/>
            <person name="Fukui M."/>
        </authorList>
    </citation>
    <scope>NUCLEOTIDE SEQUENCE [LARGE SCALE GENOMIC DNA]</scope>
    <source>
        <strain evidence="4">oXyS1</strain>
    </source>
</reference>
<dbReference type="RefSeq" id="WP_155313630.1">
    <property type="nucleotide sequence ID" value="NZ_AP021879.1"/>
</dbReference>
<dbReference type="EMBL" id="AP021879">
    <property type="protein sequence ID" value="BBO92956.1"/>
    <property type="molecule type" value="Genomic_DNA"/>
</dbReference>
<keyword evidence="4" id="KW-1185">Reference proteome</keyword>
<proteinExistence type="predicted"/>
<organism evidence="3 4">
    <name type="scientific">Desulfosarcina ovata subsp. ovata</name>
    <dbReference type="NCBI Taxonomy" id="2752305"/>
    <lineage>
        <taxon>Bacteria</taxon>
        <taxon>Pseudomonadati</taxon>
        <taxon>Thermodesulfobacteriota</taxon>
        <taxon>Desulfobacteria</taxon>
        <taxon>Desulfobacterales</taxon>
        <taxon>Desulfosarcinaceae</taxon>
        <taxon>Desulfosarcina</taxon>
    </lineage>
</organism>
<dbReference type="Pfam" id="PF14326">
    <property type="entry name" value="DUF4384"/>
    <property type="match status" value="1"/>
</dbReference>
<evidence type="ECO:0000256" key="1">
    <source>
        <dbReference type="SAM" id="MobiDB-lite"/>
    </source>
</evidence>
<evidence type="ECO:0000313" key="4">
    <source>
        <dbReference type="Proteomes" id="UP000422108"/>
    </source>
</evidence>
<feature type="domain" description="DUF4384" evidence="2">
    <location>
        <begin position="360"/>
        <end position="448"/>
    </location>
</feature>
<name>A0A5K8AKD8_9BACT</name>
<dbReference type="Proteomes" id="UP000422108">
    <property type="component" value="Chromosome"/>
</dbReference>
<dbReference type="AlphaFoldDB" id="A0A5K8AKD8"/>
<evidence type="ECO:0000313" key="3">
    <source>
        <dbReference type="EMBL" id="BBO92956.1"/>
    </source>
</evidence>
<gene>
    <name evidence="3" type="ORF">DSCOOX_61360</name>
</gene>
<dbReference type="InterPro" id="IPR025493">
    <property type="entry name" value="DUF4384"/>
</dbReference>
<protein>
    <recommendedName>
        <fullName evidence="2">DUF4384 domain-containing protein</fullName>
    </recommendedName>
</protein>